<evidence type="ECO:0008006" key="3">
    <source>
        <dbReference type="Google" id="ProtNLM"/>
    </source>
</evidence>
<dbReference type="GO" id="GO:0007623">
    <property type="term" value="P:circadian rhythm"/>
    <property type="evidence" value="ECO:0007669"/>
    <property type="project" value="InterPro"/>
</dbReference>
<evidence type="ECO:0000313" key="1">
    <source>
        <dbReference type="EMBL" id="EXB62646.1"/>
    </source>
</evidence>
<dbReference type="GO" id="GO:0006355">
    <property type="term" value="P:regulation of DNA-templated transcription"/>
    <property type="evidence" value="ECO:0007669"/>
    <property type="project" value="InterPro"/>
</dbReference>
<organism evidence="1 2">
    <name type="scientific">Morus notabilis</name>
    <dbReference type="NCBI Taxonomy" id="981085"/>
    <lineage>
        <taxon>Eukaryota</taxon>
        <taxon>Viridiplantae</taxon>
        <taxon>Streptophyta</taxon>
        <taxon>Embryophyta</taxon>
        <taxon>Tracheophyta</taxon>
        <taxon>Spermatophyta</taxon>
        <taxon>Magnoliopsida</taxon>
        <taxon>eudicotyledons</taxon>
        <taxon>Gunneridae</taxon>
        <taxon>Pentapetalae</taxon>
        <taxon>rosids</taxon>
        <taxon>fabids</taxon>
        <taxon>Rosales</taxon>
        <taxon>Moraceae</taxon>
        <taxon>Moreae</taxon>
        <taxon>Morus</taxon>
    </lineage>
</organism>
<gene>
    <name evidence="1" type="ORF">L484_023941</name>
</gene>
<proteinExistence type="predicted"/>
<name>W9R8L9_9ROSA</name>
<dbReference type="EMBL" id="KE344454">
    <property type="protein sequence ID" value="EXB62646.1"/>
    <property type="molecule type" value="Genomic_DNA"/>
</dbReference>
<evidence type="ECO:0000313" key="2">
    <source>
        <dbReference type="Proteomes" id="UP000030645"/>
    </source>
</evidence>
<dbReference type="Proteomes" id="UP000030645">
    <property type="component" value="Unassembled WGS sequence"/>
</dbReference>
<keyword evidence="2" id="KW-1185">Reference proteome</keyword>
<accession>W9R8L9</accession>
<sequence>MAGTDQLDKDDEIYQNSHEVKEQGNFVDYGWANIGSFDDFDRIFSNNDAVFGHVSLDNPDELWSSSRDVANSAAKSFPISSEMPIKTEYVQDDLTCSLQFGKTDDSTSQTLQSVHCILDHVEEASGKSKPMAKEQPDLGKMVQTTVAASHPAAVNIATQNEVSVKLTRQKKPLKSRKRLEEKIEGRPLQELYGAWPSLRNHSGQHENRLAHTTQPSLSSVQQMQLLAPEIFQYQHISNQFAAHPVYGNLKNPYLAMPVLSHIQPGKLKHQPLLSSCDVLAANKNSAKKSAEAPVKPIVMTPQEKIEKLRRRQQLQAMLAIQKQQQELHRQIPSTNHSTTQNFPLENQSQQFGGAYLKIEDLSTFHCLEPNSPVEQDDSSTISAAIDDYSVEETILHRLQDIIKKLDITVRLCIRDSLFRLAQSAVQRHYASDTSSTNKSSKEEREALAKEEINSCSRLPDCETETNPIDRAVAHLLFHIPMELSGKQLEPSESPLSTKLPSEQRAAETIINLPETFINKRCFGHQESKVCSPILVEPDQYKHGPCVDASANASNKGLTYGGAVVAAVESSQ</sequence>
<dbReference type="OrthoDB" id="618331at2759"/>
<reference evidence="2" key="1">
    <citation type="submission" date="2013-01" db="EMBL/GenBank/DDBJ databases">
        <title>Draft Genome Sequence of a Mulberry Tree, Morus notabilis C.K. Schneid.</title>
        <authorList>
            <person name="He N."/>
            <person name="Zhao S."/>
        </authorList>
    </citation>
    <scope>NUCLEOTIDE SEQUENCE</scope>
</reference>
<dbReference type="PANTHER" id="PTHR33334:SF5">
    <property type="entry name" value="PROTEIN LNK2"/>
    <property type="match status" value="1"/>
</dbReference>
<protein>
    <recommendedName>
        <fullName evidence="3">Protein LNK2</fullName>
    </recommendedName>
</protein>
<dbReference type="AlphaFoldDB" id="W9R8L9"/>
<dbReference type="InterPro" id="IPR039928">
    <property type="entry name" value="LNK"/>
</dbReference>
<dbReference type="eggNOG" id="ENOG502QS7P">
    <property type="taxonomic scope" value="Eukaryota"/>
</dbReference>
<dbReference type="KEGG" id="mnt:21406694"/>
<dbReference type="STRING" id="981085.W9R8L9"/>
<dbReference type="PANTHER" id="PTHR33334">
    <property type="entry name" value="PROTEIN LNK1"/>
    <property type="match status" value="1"/>
</dbReference>